<evidence type="ECO:0000313" key="1">
    <source>
        <dbReference type="EMBL" id="JAH91257.1"/>
    </source>
</evidence>
<proteinExistence type="predicted"/>
<accession>A0A0E9WLQ0</accession>
<dbReference type="AlphaFoldDB" id="A0A0E9WLQ0"/>
<dbReference type="EMBL" id="GBXM01017320">
    <property type="protein sequence ID" value="JAH91257.1"/>
    <property type="molecule type" value="Transcribed_RNA"/>
</dbReference>
<sequence>MLFNIMFSAVYVLYCPKVPLLNVQAQIGCVTIHKCQTSSGK</sequence>
<organism evidence="1">
    <name type="scientific">Anguilla anguilla</name>
    <name type="common">European freshwater eel</name>
    <name type="synonym">Muraena anguilla</name>
    <dbReference type="NCBI Taxonomy" id="7936"/>
    <lineage>
        <taxon>Eukaryota</taxon>
        <taxon>Metazoa</taxon>
        <taxon>Chordata</taxon>
        <taxon>Craniata</taxon>
        <taxon>Vertebrata</taxon>
        <taxon>Euteleostomi</taxon>
        <taxon>Actinopterygii</taxon>
        <taxon>Neopterygii</taxon>
        <taxon>Teleostei</taxon>
        <taxon>Anguilliformes</taxon>
        <taxon>Anguillidae</taxon>
        <taxon>Anguilla</taxon>
    </lineage>
</organism>
<reference evidence="1" key="1">
    <citation type="submission" date="2014-11" db="EMBL/GenBank/DDBJ databases">
        <authorList>
            <person name="Amaro Gonzalez C."/>
        </authorList>
    </citation>
    <scope>NUCLEOTIDE SEQUENCE</scope>
</reference>
<reference evidence="1" key="2">
    <citation type="journal article" date="2015" name="Fish Shellfish Immunol.">
        <title>Early steps in the European eel (Anguilla anguilla)-Vibrio vulnificus interaction in the gills: Role of the RtxA13 toxin.</title>
        <authorList>
            <person name="Callol A."/>
            <person name="Pajuelo D."/>
            <person name="Ebbesson L."/>
            <person name="Teles M."/>
            <person name="MacKenzie S."/>
            <person name="Amaro C."/>
        </authorList>
    </citation>
    <scope>NUCLEOTIDE SEQUENCE</scope>
</reference>
<name>A0A0E9WLQ0_ANGAN</name>
<protein>
    <submittedName>
        <fullName evidence="1">Uncharacterized protein</fullName>
    </submittedName>
</protein>